<evidence type="ECO:0000313" key="7">
    <source>
        <dbReference type="EMBL" id="MFC4627402.1"/>
    </source>
</evidence>
<evidence type="ECO:0000256" key="6">
    <source>
        <dbReference type="SAM" id="Phobius"/>
    </source>
</evidence>
<comment type="caution">
    <text evidence="7">The sequence shown here is derived from an EMBL/GenBank/DDBJ whole genome shotgun (WGS) entry which is preliminary data.</text>
</comment>
<dbReference type="Proteomes" id="UP001596011">
    <property type="component" value="Unassembled WGS sequence"/>
</dbReference>
<accession>A0ABV9HCB1</accession>
<sequence length="313" mass="30593">MTTGTPSGNLPSNLPGNLSSDPSSDPSGSLPGASARRLARGLVLASHAAPAAVVTGLAAALAAALGSGWLVVTLVTVAVGTGQLSVGWSNDWIDARRDTAVGRTDKPVVAGLVTARTLRGAAFAALAACVVASLALGLVPGLAHLVAVGGAWAYNARLKSTMWSWAPYAVSFGLLAVFVVLAAPGPRVPAVWAVAAAALLGSGAHVANTLPDLEDDAATGVRGLPHRLGRRASGVLAPSLLVAAVAVVVAGPAGAPGPAAWIGGAIAVGLALAAGVMALARPRSRAPFGLSMCVAVVCVVLLALAAAETAVLP</sequence>
<evidence type="ECO:0000256" key="3">
    <source>
        <dbReference type="ARBA" id="ARBA00022989"/>
    </source>
</evidence>
<feature type="region of interest" description="Disordered" evidence="5">
    <location>
        <begin position="1"/>
        <end position="32"/>
    </location>
</feature>
<evidence type="ECO:0000256" key="4">
    <source>
        <dbReference type="ARBA" id="ARBA00023136"/>
    </source>
</evidence>
<organism evidence="7 8">
    <name type="scientific">Promicromonospora alba</name>
    <dbReference type="NCBI Taxonomy" id="1616110"/>
    <lineage>
        <taxon>Bacteria</taxon>
        <taxon>Bacillati</taxon>
        <taxon>Actinomycetota</taxon>
        <taxon>Actinomycetes</taxon>
        <taxon>Micrococcales</taxon>
        <taxon>Promicromonosporaceae</taxon>
        <taxon>Promicromonospora</taxon>
    </lineage>
</organism>
<proteinExistence type="predicted"/>
<evidence type="ECO:0000256" key="1">
    <source>
        <dbReference type="ARBA" id="ARBA00004141"/>
    </source>
</evidence>
<keyword evidence="3 6" id="KW-1133">Transmembrane helix</keyword>
<keyword evidence="8" id="KW-1185">Reference proteome</keyword>
<dbReference type="InterPro" id="IPR044878">
    <property type="entry name" value="UbiA_sf"/>
</dbReference>
<dbReference type="Gene3D" id="1.10.357.140">
    <property type="entry name" value="UbiA prenyltransferase"/>
    <property type="match status" value="1"/>
</dbReference>
<evidence type="ECO:0000313" key="8">
    <source>
        <dbReference type="Proteomes" id="UP001596011"/>
    </source>
</evidence>
<keyword evidence="4 6" id="KW-0472">Membrane</keyword>
<dbReference type="Gene3D" id="1.20.120.1780">
    <property type="entry name" value="UbiA prenyltransferase"/>
    <property type="match status" value="1"/>
</dbReference>
<reference evidence="8" key="1">
    <citation type="journal article" date="2019" name="Int. J. Syst. Evol. Microbiol.">
        <title>The Global Catalogue of Microorganisms (GCM) 10K type strain sequencing project: providing services to taxonomists for standard genome sequencing and annotation.</title>
        <authorList>
            <consortium name="The Broad Institute Genomics Platform"/>
            <consortium name="The Broad Institute Genome Sequencing Center for Infectious Disease"/>
            <person name="Wu L."/>
            <person name="Ma J."/>
        </authorList>
    </citation>
    <scope>NUCLEOTIDE SEQUENCE [LARGE SCALE GENOMIC DNA]</scope>
    <source>
        <strain evidence="8">CCUG 42722</strain>
    </source>
</reference>
<name>A0ABV9HCB1_9MICO</name>
<evidence type="ECO:0000256" key="5">
    <source>
        <dbReference type="SAM" id="MobiDB-lite"/>
    </source>
</evidence>
<dbReference type="InterPro" id="IPR000537">
    <property type="entry name" value="UbiA_prenyltransferase"/>
</dbReference>
<feature type="transmembrane region" description="Helical" evidence="6">
    <location>
        <begin position="122"/>
        <end position="153"/>
    </location>
</feature>
<dbReference type="RefSeq" id="WP_377132509.1">
    <property type="nucleotide sequence ID" value="NZ_JBHSFI010000002.1"/>
</dbReference>
<dbReference type="Pfam" id="PF01040">
    <property type="entry name" value="UbiA"/>
    <property type="match status" value="1"/>
</dbReference>
<comment type="subcellular location">
    <subcellularLocation>
        <location evidence="1">Membrane</location>
        <topology evidence="1">Multi-pass membrane protein</topology>
    </subcellularLocation>
</comment>
<protein>
    <submittedName>
        <fullName evidence="7">UbiA family prenyltransferase</fullName>
    </submittedName>
</protein>
<evidence type="ECO:0000256" key="2">
    <source>
        <dbReference type="ARBA" id="ARBA00022692"/>
    </source>
</evidence>
<gene>
    <name evidence="7" type="ORF">ACFO6V_04095</name>
</gene>
<dbReference type="EMBL" id="JBHSFI010000002">
    <property type="protein sequence ID" value="MFC4627402.1"/>
    <property type="molecule type" value="Genomic_DNA"/>
</dbReference>
<feature type="transmembrane region" description="Helical" evidence="6">
    <location>
        <begin position="259"/>
        <end position="280"/>
    </location>
</feature>
<feature type="transmembrane region" description="Helical" evidence="6">
    <location>
        <begin position="232"/>
        <end position="253"/>
    </location>
</feature>
<feature type="transmembrane region" description="Helical" evidence="6">
    <location>
        <begin position="165"/>
        <end position="184"/>
    </location>
</feature>
<feature type="transmembrane region" description="Helical" evidence="6">
    <location>
        <begin position="42"/>
        <end position="65"/>
    </location>
</feature>
<feature type="transmembrane region" description="Helical" evidence="6">
    <location>
        <begin position="287"/>
        <end position="307"/>
    </location>
</feature>
<keyword evidence="2 6" id="KW-0812">Transmembrane</keyword>